<evidence type="ECO:0000313" key="2">
    <source>
        <dbReference type="Proteomes" id="UP001501578"/>
    </source>
</evidence>
<organism evidence="1 2">
    <name type="scientific">Nonomuraea longicatena</name>
    <dbReference type="NCBI Taxonomy" id="83682"/>
    <lineage>
        <taxon>Bacteria</taxon>
        <taxon>Bacillati</taxon>
        <taxon>Actinomycetota</taxon>
        <taxon>Actinomycetes</taxon>
        <taxon>Streptosporangiales</taxon>
        <taxon>Streptosporangiaceae</taxon>
        <taxon>Nonomuraea</taxon>
    </lineage>
</organism>
<protein>
    <submittedName>
        <fullName evidence="1">Uncharacterized protein</fullName>
    </submittedName>
</protein>
<gene>
    <name evidence="1" type="ORF">GCM10009560_39670</name>
</gene>
<dbReference type="Proteomes" id="UP001501578">
    <property type="component" value="Unassembled WGS sequence"/>
</dbReference>
<evidence type="ECO:0000313" key="1">
    <source>
        <dbReference type="EMBL" id="GAA0933450.1"/>
    </source>
</evidence>
<proteinExistence type="predicted"/>
<dbReference type="EMBL" id="BAAAHQ010000021">
    <property type="protein sequence ID" value="GAA0933450.1"/>
    <property type="molecule type" value="Genomic_DNA"/>
</dbReference>
<keyword evidence="2" id="KW-1185">Reference proteome</keyword>
<name>A0ABN1PW16_9ACTN</name>
<comment type="caution">
    <text evidence="1">The sequence shown here is derived from an EMBL/GenBank/DDBJ whole genome shotgun (WGS) entry which is preliminary data.</text>
</comment>
<accession>A0ABN1PW16</accession>
<sequence>MLVSGTLRAYDKAWLVKDRPDASPLMASDIRAIVHPHALGGKTIARRVHPSAPGGEAGA</sequence>
<reference evidence="1 2" key="1">
    <citation type="journal article" date="2019" name="Int. J. Syst. Evol. Microbiol.">
        <title>The Global Catalogue of Microorganisms (GCM) 10K type strain sequencing project: providing services to taxonomists for standard genome sequencing and annotation.</title>
        <authorList>
            <consortium name="The Broad Institute Genomics Platform"/>
            <consortium name="The Broad Institute Genome Sequencing Center for Infectious Disease"/>
            <person name="Wu L."/>
            <person name="Ma J."/>
        </authorList>
    </citation>
    <scope>NUCLEOTIDE SEQUENCE [LARGE SCALE GENOMIC DNA]</scope>
    <source>
        <strain evidence="1 2">JCM 11136</strain>
    </source>
</reference>